<dbReference type="PRINTS" id="PR01438">
    <property type="entry name" value="UNVRSLSTRESS"/>
</dbReference>
<sequence length="296" mass="31502">MDKQPVVVGVDGSKEALDAVRWAAREAILRSSSLKMLCCVDDDLITLSDYPIPDRYFNLLRERAHKDLAEASSLALAEVLKAGADIAIDTKMLLCEPRVGLRRLSENAQLLVLGAHGETHSVPGLLGSVASAMSAHAECPVAVIPARSGAMPETLPNTVVVGVDGSAASRRAVQMAFEEADLRGAKLVAIHAWNFSKVHSVFATDHAKLSWTEARTAEEAVLAESLAGYREQYPDLEVSLQVFNSDPVGALRDAASNACLLVVGSRGRSDFTARLLGSTSRAVLHSATSPVLIARP</sequence>
<dbReference type="EMBL" id="JAWLUM010000004">
    <property type="protein sequence ID" value="MDV7136586.1"/>
    <property type="molecule type" value="Genomic_DNA"/>
</dbReference>
<dbReference type="PANTHER" id="PTHR46268:SF27">
    <property type="entry name" value="UNIVERSAL STRESS PROTEIN RV2623"/>
    <property type="match status" value="1"/>
</dbReference>
<protein>
    <submittedName>
        <fullName evidence="5">Universal stress protein</fullName>
    </submittedName>
</protein>
<evidence type="ECO:0000313" key="6">
    <source>
        <dbReference type="Proteomes" id="UP001185792"/>
    </source>
</evidence>
<accession>A0ABU4F309</accession>
<gene>
    <name evidence="5" type="ORF">R4198_23070</name>
</gene>
<dbReference type="PANTHER" id="PTHR46268">
    <property type="entry name" value="STRESS RESPONSE PROTEIN NHAX"/>
    <property type="match status" value="1"/>
</dbReference>
<proteinExistence type="inferred from homology"/>
<keyword evidence="2" id="KW-0547">Nucleotide-binding</keyword>
<comment type="caution">
    <text evidence="5">The sequence shown here is derived from an EMBL/GenBank/DDBJ whole genome shotgun (WGS) entry which is preliminary data.</text>
</comment>
<dbReference type="Proteomes" id="UP001185792">
    <property type="component" value="Unassembled WGS sequence"/>
</dbReference>
<comment type="similarity">
    <text evidence="1">Belongs to the universal stress protein A family.</text>
</comment>
<evidence type="ECO:0000259" key="4">
    <source>
        <dbReference type="Pfam" id="PF00582"/>
    </source>
</evidence>
<feature type="domain" description="UspA" evidence="4">
    <location>
        <begin position="5"/>
        <end position="145"/>
    </location>
</feature>
<evidence type="ECO:0000256" key="3">
    <source>
        <dbReference type="ARBA" id="ARBA00022840"/>
    </source>
</evidence>
<reference evidence="5 6" key="1">
    <citation type="submission" date="2023-10" db="EMBL/GenBank/DDBJ databases">
        <title>Development of a sustainable strategy for remediation of hydrocarbon-contaminated territories based on the waste exchange concept.</title>
        <authorList>
            <person name="Krivoruchko A."/>
        </authorList>
    </citation>
    <scope>NUCLEOTIDE SEQUENCE [LARGE SCALE GENOMIC DNA]</scope>
    <source>
        <strain evidence="5 6">IEGM 1236</strain>
    </source>
</reference>
<evidence type="ECO:0000256" key="1">
    <source>
        <dbReference type="ARBA" id="ARBA00008791"/>
    </source>
</evidence>
<dbReference type="Gene3D" id="3.40.50.620">
    <property type="entry name" value="HUPs"/>
    <property type="match status" value="2"/>
</dbReference>
<feature type="domain" description="UspA" evidence="4">
    <location>
        <begin position="158"/>
        <end position="295"/>
    </location>
</feature>
<keyword evidence="3" id="KW-0067">ATP-binding</keyword>
<dbReference type="InterPro" id="IPR006016">
    <property type="entry name" value="UspA"/>
</dbReference>
<dbReference type="InterPro" id="IPR006015">
    <property type="entry name" value="Universal_stress_UspA"/>
</dbReference>
<dbReference type="SUPFAM" id="SSF52402">
    <property type="entry name" value="Adenine nucleotide alpha hydrolases-like"/>
    <property type="match status" value="2"/>
</dbReference>
<keyword evidence="6" id="KW-1185">Reference proteome</keyword>
<evidence type="ECO:0000256" key="2">
    <source>
        <dbReference type="ARBA" id="ARBA00022741"/>
    </source>
</evidence>
<name>A0ABU4F309_WILMA</name>
<organism evidence="5 6">
    <name type="scientific">Williamsia marianensis</name>
    <dbReference type="NCBI Taxonomy" id="85044"/>
    <lineage>
        <taxon>Bacteria</taxon>
        <taxon>Bacillati</taxon>
        <taxon>Actinomycetota</taxon>
        <taxon>Actinomycetes</taxon>
        <taxon>Mycobacteriales</taxon>
        <taxon>Nocardiaceae</taxon>
        <taxon>Williamsia</taxon>
    </lineage>
</organism>
<dbReference type="Pfam" id="PF00582">
    <property type="entry name" value="Usp"/>
    <property type="match status" value="2"/>
</dbReference>
<evidence type="ECO:0000313" key="5">
    <source>
        <dbReference type="EMBL" id="MDV7136586.1"/>
    </source>
</evidence>
<dbReference type="InterPro" id="IPR014729">
    <property type="entry name" value="Rossmann-like_a/b/a_fold"/>
</dbReference>